<name>A0AAV2FP23_9ROSI</name>
<organism evidence="1 2">
    <name type="scientific">Linum trigynum</name>
    <dbReference type="NCBI Taxonomy" id="586398"/>
    <lineage>
        <taxon>Eukaryota</taxon>
        <taxon>Viridiplantae</taxon>
        <taxon>Streptophyta</taxon>
        <taxon>Embryophyta</taxon>
        <taxon>Tracheophyta</taxon>
        <taxon>Spermatophyta</taxon>
        <taxon>Magnoliopsida</taxon>
        <taxon>eudicotyledons</taxon>
        <taxon>Gunneridae</taxon>
        <taxon>Pentapetalae</taxon>
        <taxon>rosids</taxon>
        <taxon>fabids</taxon>
        <taxon>Malpighiales</taxon>
        <taxon>Linaceae</taxon>
        <taxon>Linum</taxon>
    </lineage>
</organism>
<dbReference type="AlphaFoldDB" id="A0AAV2FP23"/>
<evidence type="ECO:0000313" key="2">
    <source>
        <dbReference type="Proteomes" id="UP001497516"/>
    </source>
</evidence>
<gene>
    <name evidence="1" type="ORF">LTRI10_LOCUS40218</name>
</gene>
<dbReference type="Proteomes" id="UP001497516">
    <property type="component" value="Chromosome 7"/>
</dbReference>
<evidence type="ECO:0000313" key="1">
    <source>
        <dbReference type="EMBL" id="CAL1400068.1"/>
    </source>
</evidence>
<proteinExistence type="predicted"/>
<dbReference type="EMBL" id="OZ034820">
    <property type="protein sequence ID" value="CAL1400068.1"/>
    <property type="molecule type" value="Genomic_DNA"/>
</dbReference>
<protein>
    <submittedName>
        <fullName evidence="1">Uncharacterized protein</fullName>
    </submittedName>
</protein>
<reference evidence="1 2" key="1">
    <citation type="submission" date="2024-04" db="EMBL/GenBank/DDBJ databases">
        <authorList>
            <person name="Fracassetti M."/>
        </authorList>
    </citation>
    <scope>NUCLEOTIDE SEQUENCE [LARGE SCALE GENOMIC DNA]</scope>
</reference>
<accession>A0AAV2FP23</accession>
<keyword evidence="2" id="KW-1185">Reference proteome</keyword>
<sequence>MELATVKEISATIFGEANGSEAREFLEGRFCWRLQLRVGLEWWRSGLAGPIRVAAEWDEYGGGGLGCRVCSRI</sequence>